<comment type="caution">
    <text evidence="13">The sequence shown here is derived from an EMBL/GenBank/DDBJ whole genome shotgun (WGS) entry which is preliminary data.</text>
</comment>
<evidence type="ECO:0000256" key="3">
    <source>
        <dbReference type="ARBA" id="ARBA00022660"/>
    </source>
</evidence>
<keyword evidence="4" id="KW-0999">Mitochondrion inner membrane</keyword>
<dbReference type="Proteomes" id="UP001211065">
    <property type="component" value="Unassembled WGS sequence"/>
</dbReference>
<organism evidence="13 14">
    <name type="scientific">Clydaea vesicula</name>
    <dbReference type="NCBI Taxonomy" id="447962"/>
    <lineage>
        <taxon>Eukaryota</taxon>
        <taxon>Fungi</taxon>
        <taxon>Fungi incertae sedis</taxon>
        <taxon>Chytridiomycota</taxon>
        <taxon>Chytridiomycota incertae sedis</taxon>
        <taxon>Chytridiomycetes</taxon>
        <taxon>Lobulomycetales</taxon>
        <taxon>Lobulomycetaceae</taxon>
        <taxon>Clydaea</taxon>
    </lineage>
</organism>
<keyword evidence="14" id="KW-1185">Reference proteome</keyword>
<dbReference type="AlphaFoldDB" id="A0AAD5U803"/>
<dbReference type="GO" id="GO:0005743">
    <property type="term" value="C:mitochondrial inner membrane"/>
    <property type="evidence" value="ECO:0007669"/>
    <property type="project" value="UniProtKB-SubCell"/>
</dbReference>
<evidence type="ECO:0000256" key="5">
    <source>
        <dbReference type="ARBA" id="ARBA00022946"/>
    </source>
</evidence>
<keyword evidence="6" id="KW-0249">Electron transport</keyword>
<evidence type="ECO:0000256" key="8">
    <source>
        <dbReference type="ARBA" id="ARBA00023136"/>
    </source>
</evidence>
<evidence type="ECO:0000313" key="14">
    <source>
        <dbReference type="Proteomes" id="UP001211065"/>
    </source>
</evidence>
<evidence type="ECO:0000259" key="12">
    <source>
        <dbReference type="Pfam" id="PF05193"/>
    </source>
</evidence>
<dbReference type="SUPFAM" id="SSF63411">
    <property type="entry name" value="LuxS/MPP-like metallohydrolase"/>
    <property type="match status" value="2"/>
</dbReference>
<evidence type="ECO:0000313" key="13">
    <source>
        <dbReference type="EMBL" id="KAJ3228086.1"/>
    </source>
</evidence>
<feature type="domain" description="Peptidase M16 C-terminal" evidence="12">
    <location>
        <begin position="163"/>
        <end position="341"/>
    </location>
</feature>
<evidence type="ECO:0000256" key="10">
    <source>
        <dbReference type="ARBA" id="ARBA00040751"/>
    </source>
</evidence>
<dbReference type="Pfam" id="PF00675">
    <property type="entry name" value="Peptidase_M16"/>
    <property type="match status" value="1"/>
</dbReference>
<dbReference type="InterPro" id="IPR050361">
    <property type="entry name" value="MPP/UQCRC_Complex"/>
</dbReference>
<dbReference type="GO" id="GO:0046872">
    <property type="term" value="F:metal ion binding"/>
    <property type="evidence" value="ECO:0007669"/>
    <property type="project" value="InterPro"/>
</dbReference>
<dbReference type="PANTHER" id="PTHR11851:SF209">
    <property type="entry name" value="CYTOCHROME B-C1 COMPLEX SUBUNIT 2, MITOCHONDRIAL"/>
    <property type="match status" value="1"/>
</dbReference>
<evidence type="ECO:0000256" key="6">
    <source>
        <dbReference type="ARBA" id="ARBA00022982"/>
    </source>
</evidence>
<keyword evidence="2" id="KW-0813">Transport</keyword>
<evidence type="ECO:0000256" key="7">
    <source>
        <dbReference type="ARBA" id="ARBA00023128"/>
    </source>
</evidence>
<name>A0AAD5U803_9FUNG</name>
<reference evidence="13" key="1">
    <citation type="submission" date="2020-05" db="EMBL/GenBank/DDBJ databases">
        <title>Phylogenomic resolution of chytrid fungi.</title>
        <authorList>
            <person name="Stajich J.E."/>
            <person name="Amses K."/>
            <person name="Simmons R."/>
            <person name="Seto K."/>
            <person name="Myers J."/>
            <person name="Bonds A."/>
            <person name="Quandt C.A."/>
            <person name="Barry K."/>
            <person name="Liu P."/>
            <person name="Grigoriev I."/>
            <person name="Longcore J.E."/>
            <person name="James T.Y."/>
        </authorList>
    </citation>
    <scope>NUCLEOTIDE SEQUENCE</scope>
    <source>
        <strain evidence="13">JEL0476</strain>
    </source>
</reference>
<keyword evidence="5" id="KW-0809">Transit peptide</keyword>
<dbReference type="Gene3D" id="3.30.830.10">
    <property type="entry name" value="Metalloenzyme, LuxS/M16 peptidase-like"/>
    <property type="match status" value="2"/>
</dbReference>
<comment type="subcellular location">
    <subcellularLocation>
        <location evidence="1">Mitochondrion inner membrane</location>
        <topology evidence="1">Peripheral membrane protein</topology>
        <orientation evidence="1">Matrix side</orientation>
    </subcellularLocation>
</comment>
<evidence type="ECO:0000259" key="11">
    <source>
        <dbReference type="Pfam" id="PF00675"/>
    </source>
</evidence>
<comment type="similarity">
    <text evidence="9">Belongs to the peptidase M16 family. UQCRC2/QCR2 subfamily.</text>
</comment>
<dbReference type="InterPro" id="IPR007863">
    <property type="entry name" value="Peptidase_M16_C"/>
</dbReference>
<evidence type="ECO:0000256" key="1">
    <source>
        <dbReference type="ARBA" id="ARBA00004443"/>
    </source>
</evidence>
<sequence>MVSYSKTALFIILVSTHDDLGPISTLAFVINAGSRNEELEYPGVAHFVKNTLNIKGDNIVRTIREAELRGNSFYTSHSRESITVATDFLRDDLVDAVPLLVNNIFNRSLEPYEFLDARRLVAEESKAALNEPSVFLADSLHRVAFRTGLGNSLFASTETLNDLKRSHINNFTSKFFTPNRIAVIGSGVNQKDLISLLETAFKNSMLGSNSNFLQQRSKYYGGEERYSSGHSEAHYALAFPSTSFNSNEYPTALVLRALLDGSRRSPWGIVNGSSSLLANAASSSCSVVAFNTSYSDAGLLGFYIKGNEGDVKNVVQNSLNALKSVASGVGFSDASITRAVKTAIVDLECSATRESRVRDIAENILSSGSNLKTGVLSDALSKVTAEKLASFAKTMINNKPSVVAYGKYPFLPYLEDFKL</sequence>
<dbReference type="InterPro" id="IPR011765">
    <property type="entry name" value="Pept_M16_N"/>
</dbReference>
<gene>
    <name evidence="13" type="primary">QCR2_2</name>
    <name evidence="13" type="ORF">HK099_006711</name>
</gene>
<keyword evidence="8" id="KW-0472">Membrane</keyword>
<keyword evidence="7" id="KW-0496">Mitochondrion</keyword>
<dbReference type="EMBL" id="JADGJW010000006">
    <property type="protein sequence ID" value="KAJ3228086.1"/>
    <property type="molecule type" value="Genomic_DNA"/>
</dbReference>
<accession>A0AAD5U803</accession>
<dbReference type="InterPro" id="IPR011249">
    <property type="entry name" value="Metalloenz_LuxS/M16"/>
</dbReference>
<proteinExistence type="inferred from homology"/>
<evidence type="ECO:0000256" key="2">
    <source>
        <dbReference type="ARBA" id="ARBA00022448"/>
    </source>
</evidence>
<evidence type="ECO:0000256" key="9">
    <source>
        <dbReference type="ARBA" id="ARBA00038146"/>
    </source>
</evidence>
<feature type="domain" description="Peptidase M16 N-terminal" evidence="11">
    <location>
        <begin position="14"/>
        <end position="154"/>
    </location>
</feature>
<keyword evidence="3" id="KW-0679">Respiratory chain</keyword>
<dbReference type="FunFam" id="3.30.830.10:FF:000039">
    <property type="entry name" value="Ubiquinol-cytochrome c reductase core subunit 2"/>
    <property type="match status" value="1"/>
</dbReference>
<dbReference type="Pfam" id="PF05193">
    <property type="entry name" value="Peptidase_M16_C"/>
    <property type="match status" value="1"/>
</dbReference>
<dbReference type="PANTHER" id="PTHR11851">
    <property type="entry name" value="METALLOPROTEASE"/>
    <property type="match status" value="1"/>
</dbReference>
<protein>
    <recommendedName>
        <fullName evidence="10">Cytochrome b-c1 complex subunit 2, mitochondrial</fullName>
    </recommendedName>
</protein>
<evidence type="ECO:0000256" key="4">
    <source>
        <dbReference type="ARBA" id="ARBA00022792"/>
    </source>
</evidence>